<proteinExistence type="predicted"/>
<name>A0A8S3RK57_MYTED</name>
<evidence type="ECO:0000256" key="1">
    <source>
        <dbReference type="ARBA" id="ARBA00022737"/>
    </source>
</evidence>
<sequence>MNLGKILNPQKKNEHLRNIYFVSNTEDDDTIFQKIRQEISHHAMNMNDWGRTCPLKWLLFQQVLGKMKDSDVPISTTTKLKIIAKHDSIGIENDEEFKKCLEYFHDIGSVIYFDEENLKEHVILDPKWLIDAFRCLVTDKIENIIQSSVDWQTLKENGELTPKLIDLLFKKVPKLKFVENKNTYLKL</sequence>
<feature type="domain" description="COR" evidence="2">
    <location>
        <begin position="54"/>
        <end position="155"/>
    </location>
</feature>
<protein>
    <recommendedName>
        <fullName evidence="2">COR domain-containing protein</fullName>
    </recommendedName>
</protein>
<dbReference type="InterPro" id="IPR036388">
    <property type="entry name" value="WH-like_DNA-bd_sf"/>
</dbReference>
<dbReference type="OrthoDB" id="6116593at2759"/>
<evidence type="ECO:0000259" key="2">
    <source>
        <dbReference type="Pfam" id="PF16095"/>
    </source>
</evidence>
<dbReference type="Pfam" id="PF16095">
    <property type="entry name" value="COR-A"/>
    <property type="match status" value="1"/>
</dbReference>
<reference evidence="3" key="1">
    <citation type="submission" date="2021-03" db="EMBL/GenBank/DDBJ databases">
        <authorList>
            <person name="Bekaert M."/>
        </authorList>
    </citation>
    <scope>NUCLEOTIDE SEQUENCE</scope>
</reference>
<dbReference type="Gene3D" id="1.10.10.10">
    <property type="entry name" value="Winged helix-like DNA-binding domain superfamily/Winged helix DNA-binding domain"/>
    <property type="match status" value="1"/>
</dbReference>
<evidence type="ECO:0000313" key="3">
    <source>
        <dbReference type="EMBL" id="CAG2209597.1"/>
    </source>
</evidence>
<dbReference type="Proteomes" id="UP000683360">
    <property type="component" value="Unassembled WGS sequence"/>
</dbReference>
<organism evidence="3 4">
    <name type="scientific">Mytilus edulis</name>
    <name type="common">Blue mussel</name>
    <dbReference type="NCBI Taxonomy" id="6550"/>
    <lineage>
        <taxon>Eukaryota</taxon>
        <taxon>Metazoa</taxon>
        <taxon>Spiralia</taxon>
        <taxon>Lophotrochozoa</taxon>
        <taxon>Mollusca</taxon>
        <taxon>Bivalvia</taxon>
        <taxon>Autobranchia</taxon>
        <taxon>Pteriomorphia</taxon>
        <taxon>Mytilida</taxon>
        <taxon>Mytiloidea</taxon>
        <taxon>Mytilidae</taxon>
        <taxon>Mytilinae</taxon>
        <taxon>Mytilus</taxon>
    </lineage>
</organism>
<gene>
    <name evidence="3" type="ORF">MEDL_23719</name>
</gene>
<dbReference type="AlphaFoldDB" id="A0A8S3RK57"/>
<keyword evidence="1" id="KW-0677">Repeat</keyword>
<keyword evidence="4" id="KW-1185">Reference proteome</keyword>
<dbReference type="InterPro" id="IPR032171">
    <property type="entry name" value="COR-A"/>
</dbReference>
<dbReference type="EMBL" id="CAJPWZ010001204">
    <property type="protein sequence ID" value="CAG2209597.1"/>
    <property type="molecule type" value="Genomic_DNA"/>
</dbReference>
<evidence type="ECO:0000313" key="4">
    <source>
        <dbReference type="Proteomes" id="UP000683360"/>
    </source>
</evidence>
<accession>A0A8S3RK57</accession>
<comment type="caution">
    <text evidence="3">The sequence shown here is derived from an EMBL/GenBank/DDBJ whole genome shotgun (WGS) entry which is preliminary data.</text>
</comment>